<dbReference type="RefSeq" id="WP_201374728.1">
    <property type="nucleotide sequence ID" value="NZ_BNJG01000003.1"/>
</dbReference>
<feature type="domain" description="Gp5/Type VI secretion system Vgr protein OB-fold" evidence="1">
    <location>
        <begin position="351"/>
        <end position="423"/>
    </location>
</feature>
<dbReference type="Pfam" id="PF05954">
    <property type="entry name" value="Phage_GPD"/>
    <property type="match status" value="1"/>
</dbReference>
<reference evidence="2 3" key="1">
    <citation type="journal article" date="2021" name="Int. J. Syst. Evol. Microbiol.">
        <title>Reticulibacter mediterranei gen. nov., sp. nov., within the new family Reticulibacteraceae fam. nov., and Ktedonospora formicarum gen. nov., sp. nov., Ktedonobacter robiniae sp. nov., Dictyobacter formicarum sp. nov. and Dictyobacter arantiisoli sp. nov., belonging to the class Ktedonobacteria.</title>
        <authorList>
            <person name="Yabe S."/>
            <person name="Zheng Y."/>
            <person name="Wang C.M."/>
            <person name="Sakai Y."/>
            <person name="Abe K."/>
            <person name="Yokota A."/>
            <person name="Donadio S."/>
            <person name="Cavaletti L."/>
            <person name="Monciardini P."/>
        </authorList>
    </citation>
    <scope>NUCLEOTIDE SEQUENCE [LARGE SCALE GENOMIC DNA]</scope>
    <source>
        <strain evidence="2 3">SOSP1-30</strain>
    </source>
</reference>
<evidence type="ECO:0000313" key="2">
    <source>
        <dbReference type="EMBL" id="GHO58438.1"/>
    </source>
</evidence>
<organism evidence="2 3">
    <name type="scientific">Ktedonobacter robiniae</name>
    <dbReference type="NCBI Taxonomy" id="2778365"/>
    <lineage>
        <taxon>Bacteria</taxon>
        <taxon>Bacillati</taxon>
        <taxon>Chloroflexota</taxon>
        <taxon>Ktedonobacteria</taxon>
        <taxon>Ktedonobacterales</taxon>
        <taxon>Ktedonobacteraceae</taxon>
        <taxon>Ktedonobacter</taxon>
    </lineage>
</organism>
<evidence type="ECO:0000259" key="1">
    <source>
        <dbReference type="Pfam" id="PF04717"/>
    </source>
</evidence>
<name>A0ABQ3V093_9CHLR</name>
<dbReference type="EMBL" id="BNJG01000003">
    <property type="protein sequence ID" value="GHO58438.1"/>
    <property type="molecule type" value="Genomic_DNA"/>
</dbReference>
<comment type="caution">
    <text evidence="2">The sequence shown here is derived from an EMBL/GenBank/DDBJ whole genome shotgun (WGS) entry which is preliminary data.</text>
</comment>
<evidence type="ECO:0000313" key="3">
    <source>
        <dbReference type="Proteomes" id="UP000654345"/>
    </source>
</evidence>
<dbReference type="Gene3D" id="2.40.50.230">
    <property type="entry name" value="Gp5 N-terminal domain"/>
    <property type="match status" value="1"/>
</dbReference>
<protein>
    <recommendedName>
        <fullName evidence="1">Gp5/Type VI secretion system Vgr protein OB-fold domain-containing protein</fullName>
    </recommendedName>
</protein>
<dbReference type="SUPFAM" id="SSF69279">
    <property type="entry name" value="Phage tail proteins"/>
    <property type="match status" value="1"/>
</dbReference>
<proteinExistence type="predicted"/>
<dbReference type="Pfam" id="PF04717">
    <property type="entry name" value="Phage_base_V"/>
    <property type="match status" value="1"/>
</dbReference>
<sequence>MNYVHSLPEVLVEAEGTALATDISQSLGEVRIQQRLSLPTLCELTFADPPASLASAVWLTPGTALRVMIAGQPEPLFVGQVTAVEHCYEPAYGRAIRVRGYDLLHRLRKRQSVRAHVQVTTRDLAQELAADLGLVVKAAEPGPLWPRLIQHRQSDLELLQEVAERCGLYLALRGNVLHLLTLQGIGEVVPLALGESLPQARIEINADTVCQSVAAAGWDPSRIETHEGQASRARVGRAVAAGITPAHVGGSERRELVDEAAPGSDHAIGLAQAELDLRVAREVTLWGIAEGDPRLQPGTPVEVTGVADAVAGRYVLSAVTHTIDARKGFISEITSSPPATRPRSRSSLATPGVVTQIDDPEKLGRIRVSLPTYGNVETDWMGVLSAGAGAGKGFITLPDIGDHVLVLFAHEDPGQGVVLGGLYGVEEPPDVGIDGGVVRRYTLLTPGGQRIQLDDGQQTIRLENSRGSYCELSPQKVRVHATADLEIEAPGQRVVIRGKNIDFERG</sequence>
<gene>
    <name evidence="2" type="ORF">KSB_69130</name>
</gene>
<accession>A0ABQ3V093</accession>
<dbReference type="Proteomes" id="UP000654345">
    <property type="component" value="Unassembled WGS sequence"/>
</dbReference>
<dbReference type="InterPro" id="IPR037026">
    <property type="entry name" value="Vgr_OB-fold_dom_sf"/>
</dbReference>
<keyword evidence="3" id="KW-1185">Reference proteome</keyword>
<dbReference type="InterPro" id="IPR006531">
    <property type="entry name" value="Gp5/Vgr_OB"/>
</dbReference>
<dbReference type="SUPFAM" id="SSF69255">
    <property type="entry name" value="gp5 N-terminal domain-like"/>
    <property type="match status" value="1"/>
</dbReference>